<dbReference type="Gene3D" id="3.30.70.240">
    <property type="match status" value="1"/>
</dbReference>
<dbReference type="InterPro" id="IPR021127">
    <property type="entry name" value="CRISPR_associated_Cas2"/>
</dbReference>
<comment type="caution">
    <text evidence="10">The sequence shown here is derived from an EMBL/GenBank/DDBJ whole genome shotgun (WGS) entry which is preliminary data.</text>
</comment>
<dbReference type="Proteomes" id="UP000070598">
    <property type="component" value="Unassembled WGS sequence"/>
</dbReference>
<dbReference type="EC" id="3.1.-.-" evidence="9"/>
<dbReference type="OrthoDB" id="9798176at2"/>
<keyword evidence="13" id="KW-1185">Reference proteome</keyword>
<comment type="cofactor">
    <cofactor evidence="1 9">
        <name>Mg(2+)</name>
        <dbReference type="ChEBI" id="CHEBI:18420"/>
    </cofactor>
</comment>
<name>A0A132MZZ6_9ACTN</name>
<keyword evidence="8 9" id="KW-0051">Antiviral defense</keyword>
<comment type="similarity">
    <text evidence="2 9">Belongs to the CRISPR-associated endoribonuclease Cas2 protein family.</text>
</comment>
<evidence type="ECO:0000313" key="11">
    <source>
        <dbReference type="EMBL" id="KWX05884.1"/>
    </source>
</evidence>
<keyword evidence="3 9" id="KW-0540">Nuclease</keyword>
<keyword evidence="4 9" id="KW-0479">Metal-binding</keyword>
<evidence type="ECO:0000313" key="14">
    <source>
        <dbReference type="Proteomes" id="UP000070598"/>
    </source>
</evidence>
<dbReference type="GO" id="GO:0046872">
    <property type="term" value="F:metal ion binding"/>
    <property type="evidence" value="ECO:0007669"/>
    <property type="project" value="UniProtKB-UniRule"/>
</dbReference>
<gene>
    <name evidence="9" type="primary">cas2</name>
    <name evidence="10" type="ORF">LI90_4301</name>
    <name evidence="11" type="ORF">TH66_00745</name>
    <name evidence="12" type="ORF">TR74_18930</name>
</gene>
<dbReference type="Pfam" id="PF09827">
    <property type="entry name" value="CRISPR_Cas2"/>
    <property type="match status" value="1"/>
</dbReference>
<dbReference type="Proteomes" id="UP000070188">
    <property type="component" value="Unassembled WGS sequence"/>
</dbReference>
<evidence type="ECO:0000256" key="1">
    <source>
        <dbReference type="ARBA" id="ARBA00001946"/>
    </source>
</evidence>
<dbReference type="HAMAP" id="MF_01471">
    <property type="entry name" value="Cas2"/>
    <property type="match status" value="1"/>
</dbReference>
<comment type="function">
    <text evidence="9">CRISPR (clustered regularly interspaced short palindromic repeat), is an adaptive immune system that provides protection against mobile genetic elements (viruses, transposable elements and conjugative plasmids). CRISPR clusters contain sequences complementary to antecedent mobile elements and target invading nucleic acids. CRISPR clusters are transcribed and processed into CRISPR RNA (crRNA). Functions as a ssRNA-specific endoribonuclease. Involved in the integration of spacer DNA into the CRISPR cassette.</text>
</comment>
<evidence type="ECO:0000256" key="5">
    <source>
        <dbReference type="ARBA" id="ARBA00022759"/>
    </source>
</evidence>
<organism evidence="10 13">
    <name type="scientific">Carbonactinospora thermoautotrophica</name>
    <dbReference type="NCBI Taxonomy" id="1469144"/>
    <lineage>
        <taxon>Bacteria</taxon>
        <taxon>Bacillati</taxon>
        <taxon>Actinomycetota</taxon>
        <taxon>Actinomycetes</taxon>
        <taxon>Kitasatosporales</taxon>
        <taxon>Carbonactinosporaceae</taxon>
        <taxon>Carbonactinospora</taxon>
    </lineage>
</organism>
<protein>
    <recommendedName>
        <fullName evidence="9">CRISPR-associated endoribonuclease Cas2</fullName>
        <ecNumber evidence="9">3.1.-.-</ecNumber>
    </recommendedName>
</protein>
<evidence type="ECO:0000313" key="12">
    <source>
        <dbReference type="EMBL" id="KWX07392.1"/>
    </source>
</evidence>
<dbReference type="GO" id="GO:0043571">
    <property type="term" value="P:maintenance of CRISPR repeat elements"/>
    <property type="evidence" value="ECO:0007669"/>
    <property type="project" value="UniProtKB-UniRule"/>
</dbReference>
<reference evidence="10" key="3">
    <citation type="submission" date="2015-04" db="EMBL/GenBank/DDBJ databases">
        <title>Physiological reanalysis, assessment of diazotrophy, and genome sequences of multiple isolates of Streptomyces thermoautotrophicus.</title>
        <authorList>
            <person name="MacKellar D.C."/>
            <person name="Lieber L."/>
            <person name="Norman J."/>
            <person name="Bolger A."/>
            <person name="Tobin C."/>
            <person name="Murray J.W."/>
            <person name="Woodward J."/>
            <person name="Friesen M."/>
            <person name="Prell J."/>
        </authorList>
    </citation>
    <scope>NUCLEOTIDE SEQUENCE [LARGE SCALE GENOMIC DNA]</scope>
    <source>
        <strain evidence="10">H1</strain>
    </source>
</reference>
<keyword evidence="7 9" id="KW-0460">Magnesium</keyword>
<feature type="binding site" evidence="9">
    <location>
        <position position="8"/>
    </location>
    <ligand>
        <name>Mg(2+)</name>
        <dbReference type="ChEBI" id="CHEBI:18420"/>
        <note>catalytic</note>
    </ligand>
</feature>
<keyword evidence="5 9" id="KW-0255">Endonuclease</keyword>
<dbReference type="GO" id="GO:0016787">
    <property type="term" value="F:hydrolase activity"/>
    <property type="evidence" value="ECO:0007669"/>
    <property type="project" value="UniProtKB-KW"/>
</dbReference>
<dbReference type="SUPFAM" id="SSF143430">
    <property type="entry name" value="TTP0101/SSO1404-like"/>
    <property type="match status" value="1"/>
</dbReference>
<evidence type="ECO:0000256" key="3">
    <source>
        <dbReference type="ARBA" id="ARBA00022722"/>
    </source>
</evidence>
<dbReference type="AlphaFoldDB" id="A0A132MZZ6"/>
<evidence type="ECO:0000313" key="10">
    <source>
        <dbReference type="EMBL" id="KWX03250.1"/>
    </source>
</evidence>
<dbReference type="PANTHER" id="PTHR34405">
    <property type="entry name" value="CRISPR-ASSOCIATED ENDORIBONUCLEASE CAS2"/>
    <property type="match status" value="1"/>
</dbReference>
<comment type="subunit">
    <text evidence="9">Homodimer, forms a heterotetramer with a Cas1 homodimer.</text>
</comment>
<accession>A0A132MZZ6</accession>
<dbReference type="EMBL" id="LAXD01000001">
    <property type="protein sequence ID" value="KWX03250.1"/>
    <property type="molecule type" value="Genomic_DNA"/>
</dbReference>
<reference evidence="13" key="4">
    <citation type="submission" date="2015-04" db="EMBL/GenBank/DDBJ databases">
        <title>Physiological reanalysis, assessment of diazotrophy, and genome sequences of multiple isolates of Streptomyces thermoautotrophicus.</title>
        <authorList>
            <person name="MacKellar D.C."/>
            <person name="Lieber L."/>
            <person name="Norman J."/>
            <person name="Bolger A."/>
            <person name="Tobin C."/>
            <person name="Murray J.W."/>
            <person name="Chang R."/>
            <person name="Ford T."/>
            <person name="Nguyen P.Q."/>
            <person name="Woodward J."/>
            <person name="Permingeat H."/>
            <person name="Joshi N.S."/>
            <person name="Silver P.A."/>
            <person name="Usadel B."/>
            <person name="Rutherford A.W."/>
            <person name="Friesen M."/>
            <person name="Prell J."/>
        </authorList>
    </citation>
    <scope>NUCLEOTIDE SEQUENCE [LARGE SCALE GENOMIC DNA]</scope>
    <source>
        <strain evidence="13">H1</strain>
    </source>
</reference>
<dbReference type="RefSeq" id="WP_066890839.1">
    <property type="nucleotide sequence ID" value="NZ_CP171739.1"/>
</dbReference>
<evidence type="ECO:0000313" key="15">
    <source>
        <dbReference type="Proteomes" id="UP000070659"/>
    </source>
</evidence>
<dbReference type="InterPro" id="IPR019199">
    <property type="entry name" value="Virulence_VapD/CRISPR_Cas2"/>
</dbReference>
<evidence type="ECO:0000256" key="4">
    <source>
        <dbReference type="ARBA" id="ARBA00022723"/>
    </source>
</evidence>
<reference evidence="14" key="1">
    <citation type="submission" date="2015-02" db="EMBL/GenBank/DDBJ databases">
        <title>Physiological reanalysis, assessment of diazotrophy, and genome sequences of multiple isolates of Streptomyces thermoautotrophicus.</title>
        <authorList>
            <person name="MacKellar D.C."/>
            <person name="Lieber L."/>
            <person name="Norman J."/>
            <person name="Bolger A."/>
            <person name="Tobin C."/>
            <person name="Murray J.W."/>
            <person name="Friesen M."/>
            <person name="Prell J."/>
        </authorList>
    </citation>
    <scope>NUCLEOTIDE SEQUENCE [LARGE SCALE GENOMIC DNA]</scope>
    <source>
        <strain evidence="14">UBT1</strain>
    </source>
</reference>
<dbReference type="CDD" id="cd09725">
    <property type="entry name" value="Cas2_I_II_III"/>
    <property type="match status" value="1"/>
</dbReference>
<evidence type="ECO:0000256" key="9">
    <source>
        <dbReference type="HAMAP-Rule" id="MF_01471"/>
    </source>
</evidence>
<evidence type="ECO:0000256" key="2">
    <source>
        <dbReference type="ARBA" id="ARBA00009959"/>
    </source>
</evidence>
<evidence type="ECO:0000256" key="7">
    <source>
        <dbReference type="ARBA" id="ARBA00022842"/>
    </source>
</evidence>
<evidence type="ECO:0000313" key="13">
    <source>
        <dbReference type="Proteomes" id="UP000070188"/>
    </source>
</evidence>
<dbReference type="PATRIC" id="fig|1469144.10.peg.4617"/>
<dbReference type="STRING" id="1469144.LI90_4301"/>
<sequence length="87" mass="9920">MYVIVVYDTAAKRNPKVLKLCRKYLHHIQRSVFEGRLSEAQLVKFRHEMASLIDHGYDHVTIYTFPPGTAPQRVLLGTGPGEPETIL</sequence>
<dbReference type="NCBIfam" id="TIGR01573">
    <property type="entry name" value="cas2"/>
    <property type="match status" value="1"/>
</dbReference>
<dbReference type="Proteomes" id="UP000070659">
    <property type="component" value="Unassembled WGS sequence"/>
</dbReference>
<reference evidence="11 15" key="2">
    <citation type="submission" date="2015-02" db="EMBL/GenBank/DDBJ databases">
        <title>Physiological reanalysis, assessment of diazotrophy, and genome sequences of multiple isolates of Streptomyces thermoautotrophicus.</title>
        <authorList>
            <person name="MacKellar D.C."/>
            <person name="Lieber L."/>
            <person name="Norman J."/>
            <person name="Bolger A."/>
            <person name="Tobin C."/>
            <person name="Murray J.W."/>
            <person name="Prell J."/>
        </authorList>
    </citation>
    <scope>NUCLEOTIDE SEQUENCE [LARGE SCALE GENOMIC DNA]</scope>
    <source>
        <strain evidence="11 15">UBT1</strain>
    </source>
</reference>
<dbReference type="GO" id="GO:0004521">
    <property type="term" value="F:RNA endonuclease activity"/>
    <property type="evidence" value="ECO:0007669"/>
    <property type="project" value="InterPro"/>
</dbReference>
<evidence type="ECO:0000256" key="8">
    <source>
        <dbReference type="ARBA" id="ARBA00023118"/>
    </source>
</evidence>
<evidence type="ECO:0000256" key="6">
    <source>
        <dbReference type="ARBA" id="ARBA00022801"/>
    </source>
</evidence>
<dbReference type="GO" id="GO:0051607">
    <property type="term" value="P:defense response to virus"/>
    <property type="evidence" value="ECO:0007669"/>
    <property type="project" value="UniProtKB-UniRule"/>
</dbReference>
<dbReference type="EMBL" id="JYIK01001059">
    <property type="protein sequence ID" value="KWX07392.1"/>
    <property type="molecule type" value="Genomic_DNA"/>
</dbReference>
<keyword evidence="6 9" id="KW-0378">Hydrolase</keyword>
<dbReference type="EMBL" id="JYIJ01000009">
    <property type="protein sequence ID" value="KWX05884.1"/>
    <property type="molecule type" value="Genomic_DNA"/>
</dbReference>
<proteinExistence type="inferred from homology"/>